<proteinExistence type="predicted"/>
<protein>
    <submittedName>
        <fullName evidence="2">Uncharacterized protein</fullName>
    </submittedName>
</protein>
<reference evidence="2" key="1">
    <citation type="journal article" date="2021" name="Genome Biol. Evol.">
        <title>A High-Quality Reference Genome for a Parasitic Bivalve with Doubly Uniparental Inheritance (Bivalvia: Unionida).</title>
        <authorList>
            <person name="Smith C.H."/>
        </authorList>
    </citation>
    <scope>NUCLEOTIDE SEQUENCE</scope>
    <source>
        <strain evidence="2">CHS0354</strain>
    </source>
</reference>
<evidence type="ECO:0000313" key="2">
    <source>
        <dbReference type="EMBL" id="KAK3607592.1"/>
    </source>
</evidence>
<reference evidence="2" key="3">
    <citation type="submission" date="2023-05" db="EMBL/GenBank/DDBJ databases">
        <authorList>
            <person name="Smith C.H."/>
        </authorList>
    </citation>
    <scope>NUCLEOTIDE SEQUENCE</scope>
    <source>
        <strain evidence="2">CHS0354</strain>
        <tissue evidence="2">Mantle</tissue>
    </source>
</reference>
<evidence type="ECO:0000256" key="1">
    <source>
        <dbReference type="SAM" id="SignalP"/>
    </source>
</evidence>
<keyword evidence="1" id="KW-0732">Signal</keyword>
<name>A0AAE0WBL1_9BIVA</name>
<sequence length="190" mass="21555">MKNILKCLFWTGLFLSMDIMCECIIIKSIDAIGRHSLTTTDIRGVTNGVKTAGNTRFGAWGGKRSMKIALNKSVRFPDNPVWPAKRPFPLKTSLPDDYYTTKLSWYGQKSHYNALPLPNKQLNRHVQDINILKRAQSYRDGIPDESESNTTKLFAALGRALYNIVDNAHYLQRAVNMKDFADSFHSWGGK</sequence>
<comment type="caution">
    <text evidence="2">The sequence shown here is derived from an EMBL/GenBank/DDBJ whole genome shotgun (WGS) entry which is preliminary data.</text>
</comment>
<dbReference type="AlphaFoldDB" id="A0AAE0WBL1"/>
<accession>A0AAE0WBL1</accession>
<gene>
    <name evidence="2" type="ORF">CHS0354_034640</name>
</gene>
<dbReference type="Proteomes" id="UP001195483">
    <property type="component" value="Unassembled WGS sequence"/>
</dbReference>
<feature type="signal peptide" evidence="1">
    <location>
        <begin position="1"/>
        <end position="23"/>
    </location>
</feature>
<reference evidence="2" key="2">
    <citation type="journal article" date="2021" name="Genome Biol. Evol.">
        <title>Developing a high-quality reference genome for a parasitic bivalve with doubly uniparental inheritance (Bivalvia: Unionida).</title>
        <authorList>
            <person name="Smith C.H."/>
        </authorList>
    </citation>
    <scope>NUCLEOTIDE SEQUENCE</scope>
    <source>
        <strain evidence="2">CHS0354</strain>
        <tissue evidence="2">Mantle</tissue>
    </source>
</reference>
<feature type="chain" id="PRO_5042022238" evidence="1">
    <location>
        <begin position="24"/>
        <end position="190"/>
    </location>
</feature>
<dbReference type="EMBL" id="JAEAOA010002038">
    <property type="protein sequence ID" value="KAK3607592.1"/>
    <property type="molecule type" value="Genomic_DNA"/>
</dbReference>
<evidence type="ECO:0000313" key="3">
    <source>
        <dbReference type="Proteomes" id="UP001195483"/>
    </source>
</evidence>
<organism evidence="2 3">
    <name type="scientific">Potamilus streckersoni</name>
    <dbReference type="NCBI Taxonomy" id="2493646"/>
    <lineage>
        <taxon>Eukaryota</taxon>
        <taxon>Metazoa</taxon>
        <taxon>Spiralia</taxon>
        <taxon>Lophotrochozoa</taxon>
        <taxon>Mollusca</taxon>
        <taxon>Bivalvia</taxon>
        <taxon>Autobranchia</taxon>
        <taxon>Heteroconchia</taxon>
        <taxon>Palaeoheterodonta</taxon>
        <taxon>Unionida</taxon>
        <taxon>Unionoidea</taxon>
        <taxon>Unionidae</taxon>
        <taxon>Ambleminae</taxon>
        <taxon>Lampsilini</taxon>
        <taxon>Potamilus</taxon>
    </lineage>
</organism>
<keyword evidence="3" id="KW-1185">Reference proteome</keyword>